<dbReference type="RefSeq" id="WP_250723111.1">
    <property type="nucleotide sequence ID" value="NZ_CP098400.1"/>
</dbReference>
<protein>
    <submittedName>
        <fullName evidence="1">DUF2851 family protein</fullName>
    </submittedName>
</protein>
<gene>
    <name evidence="1" type="ORF">M9189_10665</name>
</gene>
<name>A0A9J6ZN58_9BACT</name>
<dbReference type="EMBL" id="CP098400">
    <property type="protein sequence ID" value="URW79316.1"/>
    <property type="molecule type" value="Genomic_DNA"/>
</dbReference>
<evidence type="ECO:0000313" key="1">
    <source>
        <dbReference type="EMBL" id="URW79316.1"/>
    </source>
</evidence>
<dbReference type="InterPro" id="IPR021272">
    <property type="entry name" value="DUF2851"/>
</dbReference>
<dbReference type="KEGG" id="alkq:M9189_10665"/>
<dbReference type="Proteomes" id="UP001056426">
    <property type="component" value="Chromosome"/>
</dbReference>
<accession>A0A9J6ZN58</accession>
<reference evidence="1" key="1">
    <citation type="submission" date="2022-05" db="EMBL/GenBank/DDBJ databases">
        <authorList>
            <person name="Sun X."/>
        </authorList>
    </citation>
    <scope>NUCLEOTIDE SEQUENCE</scope>
    <source>
        <strain evidence="1">Ai-910</strain>
    </source>
</reference>
<proteinExistence type="predicted"/>
<sequence>MHEELLHYLWKHRLYNAGNYFTENGERLEIIHPGFPNTDAGPDFFNAKVRIGDTLWAGNVEMHLRASDWIRHKHHRDKAYDNVILHVVGQYDSAVNTSNGSEIPAWVMPIPDHLYRKYMDLSKSSKPIACGDKLQGLDLLTLNSWIERMAIEKLEKKVEQIRLLYESYDGDWDEVFYILLTRNFGFGINAQPFERLARNTPWRIVLKNRDDIRCLEALFLGQAGMLDEAPDQDDYVRHLKYEYKILRAKYGLSSVPAHQWKFLRLRPSNFPSVRLAQLATLFNGKQISLGRLLSAISITEALDLLDICASDYWTNHHRPGLSSRPRQKQLGKQSAELICINTIIPLTFAYGSLRDDEKLKAKALCWLDSFKPERNSIIDRWKALKIEPISALQSQALLYLYQNYCTPKRCLHCRIGHSIIASHETS</sequence>
<reference evidence="1" key="2">
    <citation type="submission" date="2022-06" db="EMBL/GenBank/DDBJ databases">
        <title>Xiashengella guii gen. nov. sp. nov., a bacterium isolated form anaerobic digestion tank.</title>
        <authorList>
            <person name="Huang H."/>
        </authorList>
    </citation>
    <scope>NUCLEOTIDE SEQUENCE</scope>
    <source>
        <strain evidence="1">Ai-910</strain>
    </source>
</reference>
<keyword evidence="2" id="KW-1185">Reference proteome</keyword>
<evidence type="ECO:0000313" key="2">
    <source>
        <dbReference type="Proteomes" id="UP001056426"/>
    </source>
</evidence>
<dbReference type="AlphaFoldDB" id="A0A9J6ZN58"/>
<dbReference type="Pfam" id="PF11013">
    <property type="entry name" value="DUF2851"/>
    <property type="match status" value="1"/>
</dbReference>
<organism evidence="1 2">
    <name type="scientific">Xiashengella succiniciproducens</name>
    <dbReference type="NCBI Taxonomy" id="2949635"/>
    <lineage>
        <taxon>Bacteria</taxon>
        <taxon>Pseudomonadati</taxon>
        <taxon>Bacteroidota</taxon>
        <taxon>Bacteroidia</taxon>
        <taxon>Marinilabiliales</taxon>
        <taxon>Marinilabiliaceae</taxon>
        <taxon>Xiashengella</taxon>
    </lineage>
</organism>